<evidence type="ECO:0000313" key="1">
    <source>
        <dbReference type="EMBL" id="PIZ45811.1"/>
    </source>
</evidence>
<dbReference type="EMBL" id="PFNL01000122">
    <property type="protein sequence ID" value="PIZ45811.1"/>
    <property type="molecule type" value="Genomic_DNA"/>
</dbReference>
<sequence length="262" mass="28504">MGMSNGNDHVMQLFAGMRLADLLCQAYGKAVVIELMKVSPDQRFHISIGGWAGGDIDPQSRATFVGPTKAAELLFTGSATGLSLTPTLGFVMGLGWMGGARWDEWIVAVSKLSEEHDRLIALIVLYALKYATILHHIGVRYPTLEEMMAASAAWGDGGITVPAVDHVRIYHLVDAPNSPIGKYWREFQYFPDGPITPATHWDVATADPVGFLRFVAGAYGTEPVLWDDAGPNDPVGVVWIPDSKGNVLGVMARPRWVAVETW</sequence>
<dbReference type="AlphaFoldDB" id="A0A2M7THL4"/>
<gene>
    <name evidence="1" type="ORF">COY32_04640</name>
</gene>
<name>A0A2M7THL4_UNCKA</name>
<comment type="caution">
    <text evidence="1">The sequence shown here is derived from an EMBL/GenBank/DDBJ whole genome shotgun (WGS) entry which is preliminary data.</text>
</comment>
<reference evidence="2" key="1">
    <citation type="submission" date="2017-09" db="EMBL/GenBank/DDBJ databases">
        <title>Depth-based differentiation of microbial function through sediment-hosted aquifers and enrichment of novel symbionts in the deep terrestrial subsurface.</title>
        <authorList>
            <person name="Probst A.J."/>
            <person name="Ladd B."/>
            <person name="Jarett J.K."/>
            <person name="Geller-Mcgrath D.E."/>
            <person name="Sieber C.M.K."/>
            <person name="Emerson J.B."/>
            <person name="Anantharaman K."/>
            <person name="Thomas B.C."/>
            <person name="Malmstrom R."/>
            <person name="Stieglmeier M."/>
            <person name="Klingl A."/>
            <person name="Woyke T."/>
            <person name="Ryan C.M."/>
            <person name="Banfield J.F."/>
        </authorList>
    </citation>
    <scope>NUCLEOTIDE SEQUENCE [LARGE SCALE GENOMIC DNA]</scope>
</reference>
<proteinExistence type="predicted"/>
<organism evidence="1 2">
    <name type="scientific">candidate division WWE3 bacterium CG_4_10_14_0_2_um_filter_41_14</name>
    <dbReference type="NCBI Taxonomy" id="1975072"/>
    <lineage>
        <taxon>Bacteria</taxon>
        <taxon>Katanobacteria</taxon>
    </lineage>
</organism>
<accession>A0A2M7THL4</accession>
<dbReference type="Proteomes" id="UP000228920">
    <property type="component" value="Unassembled WGS sequence"/>
</dbReference>
<protein>
    <submittedName>
        <fullName evidence="1">Uncharacterized protein</fullName>
    </submittedName>
</protein>
<evidence type="ECO:0000313" key="2">
    <source>
        <dbReference type="Proteomes" id="UP000228920"/>
    </source>
</evidence>